<name>A0ABS7BRD4_9SPHN</name>
<dbReference type="Proteomes" id="UP000759103">
    <property type="component" value="Unassembled WGS sequence"/>
</dbReference>
<organism evidence="1 2">
    <name type="scientific">Sphingomonas citri</name>
    <dbReference type="NCBI Taxonomy" id="2862499"/>
    <lineage>
        <taxon>Bacteria</taxon>
        <taxon>Pseudomonadati</taxon>
        <taxon>Pseudomonadota</taxon>
        <taxon>Alphaproteobacteria</taxon>
        <taxon>Sphingomonadales</taxon>
        <taxon>Sphingomonadaceae</taxon>
        <taxon>Sphingomonas</taxon>
    </lineage>
</organism>
<dbReference type="EMBL" id="JAHXZN010000006">
    <property type="protein sequence ID" value="MBW6532146.1"/>
    <property type="molecule type" value="Genomic_DNA"/>
</dbReference>
<accession>A0ABS7BRD4</accession>
<evidence type="ECO:0000313" key="1">
    <source>
        <dbReference type="EMBL" id="MBW6532146.1"/>
    </source>
</evidence>
<comment type="caution">
    <text evidence="1">The sequence shown here is derived from an EMBL/GenBank/DDBJ whole genome shotgun (WGS) entry which is preliminary data.</text>
</comment>
<protein>
    <recommendedName>
        <fullName evidence="3">Tail assembly chaperone</fullName>
    </recommendedName>
</protein>
<evidence type="ECO:0008006" key="3">
    <source>
        <dbReference type="Google" id="ProtNLM"/>
    </source>
</evidence>
<sequence length="126" mass="14277">MTTPGPYIPKTLGEIYDQLGPMVLYVPRKFKKKTGYFPETFLEADFYELNNGLELVREKLGEDDYARAIDMSARAKALFEADPDMTTGQAEDGIVLLDEISDLIRDARRRRVRAKLKDDLGEVSGD</sequence>
<keyword evidence="2" id="KW-1185">Reference proteome</keyword>
<reference evidence="1 2" key="1">
    <citation type="submission" date="2021-07" db="EMBL/GenBank/DDBJ databases">
        <title>Sphingomonas sp.</title>
        <authorList>
            <person name="Feng G."/>
            <person name="Li J."/>
            <person name="Pan M."/>
        </authorList>
    </citation>
    <scope>NUCLEOTIDE SEQUENCE [LARGE SCALE GENOMIC DNA]</scope>
    <source>
        <strain evidence="1 2">RRHST34</strain>
    </source>
</reference>
<evidence type="ECO:0000313" key="2">
    <source>
        <dbReference type="Proteomes" id="UP000759103"/>
    </source>
</evidence>
<gene>
    <name evidence="1" type="ORF">KZ820_15500</name>
</gene>
<proteinExistence type="predicted"/>